<protein>
    <submittedName>
        <fullName evidence="2">Uncharacterized protein</fullName>
    </submittedName>
</protein>
<gene>
    <name evidence="2" type="ORF">MAM1_0043d03010</name>
</gene>
<accession>A0A0C9LTA2</accession>
<organism evidence="2">
    <name type="scientific">Mucor ambiguus</name>
    <dbReference type="NCBI Taxonomy" id="91626"/>
    <lineage>
        <taxon>Eukaryota</taxon>
        <taxon>Fungi</taxon>
        <taxon>Fungi incertae sedis</taxon>
        <taxon>Mucoromycota</taxon>
        <taxon>Mucoromycotina</taxon>
        <taxon>Mucoromycetes</taxon>
        <taxon>Mucorales</taxon>
        <taxon>Mucorineae</taxon>
        <taxon>Mucoraceae</taxon>
        <taxon>Mucor</taxon>
    </lineage>
</organism>
<dbReference type="STRING" id="91626.A0A0C9LTA2"/>
<dbReference type="AlphaFoldDB" id="A0A0C9LTA2"/>
<dbReference type="Proteomes" id="UP000053815">
    <property type="component" value="Unassembled WGS sequence"/>
</dbReference>
<proteinExistence type="predicted"/>
<keyword evidence="1" id="KW-0472">Membrane</keyword>
<evidence type="ECO:0000256" key="1">
    <source>
        <dbReference type="SAM" id="Phobius"/>
    </source>
</evidence>
<reference evidence="2" key="1">
    <citation type="submission" date="2014-09" db="EMBL/GenBank/DDBJ databases">
        <title>Draft genome sequence of an oleaginous Mucoromycotina fungus Mucor ambiguus NBRC6742.</title>
        <authorList>
            <person name="Takeda I."/>
            <person name="Yamane N."/>
            <person name="Morita T."/>
            <person name="Tamano K."/>
            <person name="Machida M."/>
            <person name="Baker S."/>
            <person name="Koike H."/>
        </authorList>
    </citation>
    <scope>NUCLEOTIDE SEQUENCE</scope>
    <source>
        <strain evidence="2">NBRC 6742</strain>
    </source>
</reference>
<sequence length="211" mass="23376">MRSIKPLTNRHINDISFQVAVDVGLLLFVVVVAARYICRYPHIINGKIQMESALSVHTYTCWHDGNNPWLRHKMNSLFRLTPRIPSQQVRMYSSESAAPKVSATKGGVIGFLLGVTAAGSAGYYYLLGEYNNASAALLLSVQELQASTDKVKDYAKRIETVDRDVAKLKEIAATKQQLADMKVDFRKLYVQKDLSNGAANNTSAPLNDNKA</sequence>
<dbReference type="EMBL" id="DF836332">
    <property type="protein sequence ID" value="GAN03555.1"/>
    <property type="molecule type" value="Genomic_DNA"/>
</dbReference>
<keyword evidence="3" id="KW-1185">Reference proteome</keyword>
<evidence type="ECO:0000313" key="3">
    <source>
        <dbReference type="Proteomes" id="UP000053815"/>
    </source>
</evidence>
<feature type="transmembrane region" description="Helical" evidence="1">
    <location>
        <begin position="15"/>
        <end position="38"/>
    </location>
</feature>
<name>A0A0C9LTA2_9FUNG</name>
<dbReference type="PANTHER" id="PTHR37849">
    <property type="entry name" value="YALI0E11605P"/>
    <property type="match status" value="1"/>
</dbReference>
<dbReference type="PANTHER" id="PTHR37849:SF1">
    <property type="entry name" value="YALI0E11605P"/>
    <property type="match status" value="1"/>
</dbReference>
<keyword evidence="1" id="KW-0812">Transmembrane</keyword>
<dbReference type="OrthoDB" id="5331396at2759"/>
<evidence type="ECO:0000313" key="2">
    <source>
        <dbReference type="EMBL" id="GAN03555.1"/>
    </source>
</evidence>
<keyword evidence="1" id="KW-1133">Transmembrane helix</keyword>